<dbReference type="Pfam" id="PF01610">
    <property type="entry name" value="DDE_Tnp_ISL3"/>
    <property type="match status" value="1"/>
</dbReference>
<evidence type="ECO:0000259" key="2">
    <source>
        <dbReference type="Pfam" id="PF14690"/>
    </source>
</evidence>
<dbReference type="RefSeq" id="WP_042822643.1">
    <property type="nucleotide sequence ID" value="NZ_CP053649.1"/>
</dbReference>
<dbReference type="eggNOG" id="COG3464">
    <property type="taxonomic scope" value="Bacteria"/>
</dbReference>
<name>A0A098Q2F7_9XANT</name>
<protein>
    <submittedName>
        <fullName evidence="3">Transposase</fullName>
    </submittedName>
</protein>
<feature type="domain" description="Transposase IS204/IS1001/IS1096/IS1165 zinc-finger" evidence="2">
    <location>
        <begin position="33"/>
        <end position="78"/>
    </location>
</feature>
<dbReference type="PANTHER" id="PTHR33498">
    <property type="entry name" value="TRANSPOSASE FOR INSERTION SEQUENCE ELEMENT IS1557"/>
    <property type="match status" value="1"/>
</dbReference>
<dbReference type="InterPro" id="IPR029261">
    <property type="entry name" value="Transposase_Znf"/>
</dbReference>
<evidence type="ECO:0000259" key="1">
    <source>
        <dbReference type="Pfam" id="PF01610"/>
    </source>
</evidence>
<evidence type="ECO:0000313" key="4">
    <source>
        <dbReference type="Proteomes" id="UP000028012"/>
    </source>
</evidence>
<dbReference type="GeneID" id="58004534"/>
<sequence>MPANILNLPAYRVTRVEEDAHDYHVYAEVMQPVTACIHCRSDALVGFGRRERHVKDLPMHARRVGLYIDTRRFQCRNCGKTFYETLPDVTEGLWLTARLVRWIGQQSLKRPFLSISDETGIDEKTVRNIFRDYINDLEAQVRFETPKIMGIDEIHLIKPRCVISNIVNNTLVDLLPNRNKDSVLKYLAKMDRRDKVQVVAMDMWTPYRDAVETMMPQATIVIDKFHVVRMANDAVEKARKALRAALTPNQRRGLMHDRFVLLKRQRDLTDKDRLNLDGWTKNYPALGDAYRVKEAFYGIYEAKTPEEAAERYAAWEQALTPEIRPYFADLLRAWSNGRFYILNYFEHPITNAYTESLNNLIRVMNRLGRGYSFEALRAKILFTEGIHKHTLSRPKYKKRAPEYATKPKKAPSVASGTALPRPAAPKNYGTDIDRLVEMLERGEL</sequence>
<dbReference type="PANTHER" id="PTHR33498:SF1">
    <property type="entry name" value="TRANSPOSASE FOR INSERTION SEQUENCE ELEMENT IS1557"/>
    <property type="match status" value="1"/>
</dbReference>
<dbReference type="STRING" id="325777.GW15_0210305"/>
<reference evidence="3 4" key="1">
    <citation type="submission" date="2014-09" db="EMBL/GenBank/DDBJ databases">
        <title>A draft genome sequence for Xanthomonas axonopodis pv. vasculorum NCPPB 900.</title>
        <authorList>
            <person name="Harrison J."/>
            <person name="Studholme D.J."/>
        </authorList>
    </citation>
    <scope>NUCLEOTIDE SEQUENCE [LARGE SCALE GENOMIC DNA]</scope>
    <source>
        <strain evidence="3 4">NCPPB 900</strain>
    </source>
</reference>
<dbReference type="InterPro" id="IPR002560">
    <property type="entry name" value="Transposase_DDE"/>
</dbReference>
<dbReference type="EMBL" id="JPHD02000070">
    <property type="protein sequence ID" value="KGE52142.1"/>
    <property type="molecule type" value="Genomic_DNA"/>
</dbReference>
<feature type="domain" description="Transposase IS204/IS1001/IS1096/IS1165 DDE" evidence="1">
    <location>
        <begin position="149"/>
        <end position="380"/>
    </location>
</feature>
<comment type="caution">
    <text evidence="3">The sequence shown here is derived from an EMBL/GenBank/DDBJ whole genome shotgun (WGS) entry which is preliminary data.</text>
</comment>
<dbReference type="Pfam" id="PF14690">
    <property type="entry name" value="Zn_ribbon_ISL3"/>
    <property type="match status" value="1"/>
</dbReference>
<dbReference type="Proteomes" id="UP000028012">
    <property type="component" value="Unassembled WGS sequence"/>
</dbReference>
<dbReference type="AlphaFoldDB" id="A0A098Q2F7"/>
<dbReference type="InterPro" id="IPR047951">
    <property type="entry name" value="Transpos_ISL3"/>
</dbReference>
<proteinExistence type="predicted"/>
<gene>
    <name evidence="3" type="ORF">GW15_0210305</name>
</gene>
<evidence type="ECO:0000313" key="3">
    <source>
        <dbReference type="EMBL" id="KGE52142.1"/>
    </source>
</evidence>
<dbReference type="HOGENOM" id="CLU_041900_2_0_6"/>
<accession>A0A098Q2F7</accession>
<organism evidence="3 4">
    <name type="scientific">Xanthomonas axonopodis pv. vasculorum</name>
    <dbReference type="NCBI Taxonomy" id="325777"/>
    <lineage>
        <taxon>Bacteria</taxon>
        <taxon>Pseudomonadati</taxon>
        <taxon>Pseudomonadota</taxon>
        <taxon>Gammaproteobacteria</taxon>
        <taxon>Lysobacterales</taxon>
        <taxon>Lysobacteraceae</taxon>
        <taxon>Xanthomonas</taxon>
    </lineage>
</organism>
<dbReference type="NCBIfam" id="NF033550">
    <property type="entry name" value="transpos_ISL3"/>
    <property type="match status" value="1"/>
</dbReference>